<name>A0A1I1JKX6_9RHOB</name>
<evidence type="ECO:0000313" key="2">
    <source>
        <dbReference type="EMBL" id="SFC49214.1"/>
    </source>
</evidence>
<feature type="compositionally biased region" description="Low complexity" evidence="1">
    <location>
        <begin position="224"/>
        <end position="236"/>
    </location>
</feature>
<accession>A0A1I1JKX6</accession>
<dbReference type="Proteomes" id="UP000231644">
    <property type="component" value="Unassembled WGS sequence"/>
</dbReference>
<dbReference type="InterPro" id="IPR018679">
    <property type="entry name" value="DUF2161"/>
</dbReference>
<dbReference type="AlphaFoldDB" id="A0A1I1JKX6"/>
<evidence type="ECO:0000313" key="3">
    <source>
        <dbReference type="Proteomes" id="UP000231644"/>
    </source>
</evidence>
<reference evidence="2 3" key="1">
    <citation type="submission" date="2016-10" db="EMBL/GenBank/DDBJ databases">
        <authorList>
            <person name="de Groot N.N."/>
        </authorList>
    </citation>
    <scope>NUCLEOTIDE SEQUENCE [LARGE SCALE GENOMIC DNA]</scope>
    <source>
        <strain evidence="2 3">DSM 29619</strain>
    </source>
</reference>
<dbReference type="EMBL" id="FOLX01000001">
    <property type="protein sequence ID" value="SFC49214.1"/>
    <property type="molecule type" value="Genomic_DNA"/>
</dbReference>
<dbReference type="STRING" id="517719.SAMN05421762_1098"/>
<dbReference type="Pfam" id="PF09929">
    <property type="entry name" value="DUF2161"/>
    <property type="match status" value="1"/>
</dbReference>
<keyword evidence="3" id="KW-1185">Reference proteome</keyword>
<protein>
    <submittedName>
        <fullName evidence="2">Uncharacterized protein</fullName>
    </submittedName>
</protein>
<organism evidence="2 3">
    <name type="scientific">Pseudooceanicola nitratireducens</name>
    <dbReference type="NCBI Taxonomy" id="517719"/>
    <lineage>
        <taxon>Bacteria</taxon>
        <taxon>Pseudomonadati</taxon>
        <taxon>Pseudomonadota</taxon>
        <taxon>Alphaproteobacteria</taxon>
        <taxon>Rhodobacterales</taxon>
        <taxon>Paracoccaceae</taxon>
        <taxon>Pseudooceanicola</taxon>
    </lineage>
</organism>
<feature type="region of interest" description="Disordered" evidence="1">
    <location>
        <begin position="215"/>
        <end position="236"/>
    </location>
</feature>
<proteinExistence type="predicted"/>
<dbReference type="OrthoDB" id="9795163at2"/>
<sequence length="236" mass="25668">MAKLRETDLYPPIKAYLEAQGYEVKSEVAGADVMAMRDDDPDPVIVEMKTGMNLTLVQQGVARQAMTDWVYLAVPTLKGRKALTGHLSLCRRLGLGLITVRARDGHVHVHCDPAPFVPRGSKPRKGRLLREFQRRVGDPNAGGSVGVKLVTAYRQDALRCAAVLQAQGPLRGAEVARAAGVPNATTLMRDDHYGWFERVERGVYALTPKGAEERGQFDAGDLIAPAPAEETAEQTA</sequence>
<dbReference type="RefSeq" id="WP_093453007.1">
    <property type="nucleotide sequence ID" value="NZ_FNZG01000003.1"/>
</dbReference>
<gene>
    <name evidence="2" type="ORF">SAMN05421762_1098</name>
</gene>
<evidence type="ECO:0000256" key="1">
    <source>
        <dbReference type="SAM" id="MobiDB-lite"/>
    </source>
</evidence>